<dbReference type="Gene3D" id="3.30.1330.60">
    <property type="entry name" value="OmpA-like domain"/>
    <property type="match status" value="1"/>
</dbReference>
<proteinExistence type="predicted"/>
<sequence length="168" mass="17889">MSYFIKISRFAVATCAVALVSACAAPAKDPQAASSKAYVPLAGEPELVGAWYQVYFDSNKAEIDDRGQMIVKKVAYVVANTTGSRVTVIGKTDRAGDASANMVLSQKRADQVRDALIVAGVPAATIDTSWTGETKQEVSTVNDMAEKRNRVVDITVVKAPSTAFRQGN</sequence>
<feature type="signal peptide" evidence="5">
    <location>
        <begin position="1"/>
        <end position="24"/>
    </location>
</feature>
<dbReference type="CDD" id="cd07185">
    <property type="entry name" value="OmpA_C-like"/>
    <property type="match status" value="1"/>
</dbReference>
<reference evidence="7 8" key="1">
    <citation type="submission" date="2016-04" db="EMBL/GenBank/DDBJ databases">
        <title>Draft genome sequence of freshwater magnetotactic bacteria Magnetospirillum marisnigri SP-1 and Magnetospirillum moscoviense BB-1.</title>
        <authorList>
            <person name="Koziaeva V."/>
            <person name="Dziuba M.V."/>
            <person name="Ivanov T.M."/>
            <person name="Kuznetsov B."/>
            <person name="Grouzdev D.S."/>
        </authorList>
    </citation>
    <scope>NUCLEOTIDE SEQUENCE [LARGE SCALE GENOMIC DNA]</scope>
    <source>
        <strain evidence="7 8">BB-1</strain>
    </source>
</reference>
<dbReference type="InterPro" id="IPR036737">
    <property type="entry name" value="OmpA-like_sf"/>
</dbReference>
<dbReference type="PANTHER" id="PTHR30329">
    <property type="entry name" value="STATOR ELEMENT OF FLAGELLAR MOTOR COMPLEX"/>
    <property type="match status" value="1"/>
</dbReference>
<dbReference type="AlphaFoldDB" id="A0A178MTI5"/>
<evidence type="ECO:0000313" key="8">
    <source>
        <dbReference type="Proteomes" id="UP000078543"/>
    </source>
</evidence>
<evidence type="ECO:0000256" key="4">
    <source>
        <dbReference type="PROSITE-ProRule" id="PRU00473"/>
    </source>
</evidence>
<dbReference type="PROSITE" id="PS51123">
    <property type="entry name" value="OMPA_2"/>
    <property type="match status" value="1"/>
</dbReference>
<dbReference type="OrthoDB" id="7352253at2"/>
<keyword evidence="8" id="KW-1185">Reference proteome</keyword>
<dbReference type="RefSeq" id="WP_068499413.1">
    <property type="nucleotide sequence ID" value="NZ_LWQU01000130.1"/>
</dbReference>
<keyword evidence="5" id="KW-0732">Signal</keyword>
<dbReference type="Proteomes" id="UP000078543">
    <property type="component" value="Unassembled WGS sequence"/>
</dbReference>
<evidence type="ECO:0000256" key="5">
    <source>
        <dbReference type="SAM" id="SignalP"/>
    </source>
</evidence>
<dbReference type="EMBL" id="LWQU01000130">
    <property type="protein sequence ID" value="OAN51532.1"/>
    <property type="molecule type" value="Genomic_DNA"/>
</dbReference>
<dbReference type="InterPro" id="IPR050330">
    <property type="entry name" value="Bact_OuterMem_StrucFunc"/>
</dbReference>
<name>A0A178MTI5_9PROT</name>
<feature type="domain" description="OmpA-like" evidence="6">
    <location>
        <begin position="43"/>
        <end position="160"/>
    </location>
</feature>
<evidence type="ECO:0000313" key="7">
    <source>
        <dbReference type="EMBL" id="OAN51532.1"/>
    </source>
</evidence>
<accession>A0A178MTI5</accession>
<evidence type="ECO:0000259" key="6">
    <source>
        <dbReference type="PROSITE" id="PS51123"/>
    </source>
</evidence>
<dbReference type="PRINTS" id="PR01021">
    <property type="entry name" value="OMPADOMAIN"/>
</dbReference>
<gene>
    <name evidence="7" type="ORF">A6A05_01330</name>
</gene>
<organism evidence="7 8">
    <name type="scientific">Magnetospirillum moscoviense</name>
    <dbReference type="NCBI Taxonomy" id="1437059"/>
    <lineage>
        <taxon>Bacteria</taxon>
        <taxon>Pseudomonadati</taxon>
        <taxon>Pseudomonadota</taxon>
        <taxon>Alphaproteobacteria</taxon>
        <taxon>Rhodospirillales</taxon>
        <taxon>Rhodospirillaceae</taxon>
        <taxon>Magnetospirillum</taxon>
    </lineage>
</organism>
<dbReference type="GO" id="GO:0009279">
    <property type="term" value="C:cell outer membrane"/>
    <property type="evidence" value="ECO:0007669"/>
    <property type="project" value="UniProtKB-SubCell"/>
</dbReference>
<keyword evidence="2 4" id="KW-0472">Membrane</keyword>
<dbReference type="InterPro" id="IPR006665">
    <property type="entry name" value="OmpA-like"/>
</dbReference>
<dbReference type="PROSITE" id="PS51257">
    <property type="entry name" value="PROKAR_LIPOPROTEIN"/>
    <property type="match status" value="1"/>
</dbReference>
<dbReference type="PANTHER" id="PTHR30329:SF21">
    <property type="entry name" value="LIPOPROTEIN YIAD-RELATED"/>
    <property type="match status" value="1"/>
</dbReference>
<comment type="subcellular location">
    <subcellularLocation>
        <location evidence="1">Cell outer membrane</location>
    </subcellularLocation>
</comment>
<dbReference type="SUPFAM" id="SSF103088">
    <property type="entry name" value="OmpA-like"/>
    <property type="match status" value="1"/>
</dbReference>
<evidence type="ECO:0000256" key="1">
    <source>
        <dbReference type="ARBA" id="ARBA00004442"/>
    </source>
</evidence>
<dbReference type="STRING" id="1437059.A6A05_01330"/>
<feature type="chain" id="PRO_5008092242" description="OmpA-like domain-containing protein" evidence="5">
    <location>
        <begin position="25"/>
        <end position="168"/>
    </location>
</feature>
<evidence type="ECO:0000256" key="2">
    <source>
        <dbReference type="ARBA" id="ARBA00023136"/>
    </source>
</evidence>
<protein>
    <recommendedName>
        <fullName evidence="6">OmpA-like domain-containing protein</fullName>
    </recommendedName>
</protein>
<dbReference type="InterPro" id="IPR006664">
    <property type="entry name" value="OMP_bac"/>
</dbReference>
<keyword evidence="3" id="KW-0998">Cell outer membrane</keyword>
<dbReference type="Pfam" id="PF00691">
    <property type="entry name" value="OmpA"/>
    <property type="match status" value="1"/>
</dbReference>
<evidence type="ECO:0000256" key="3">
    <source>
        <dbReference type="ARBA" id="ARBA00023237"/>
    </source>
</evidence>
<comment type="caution">
    <text evidence="7">The sequence shown here is derived from an EMBL/GenBank/DDBJ whole genome shotgun (WGS) entry which is preliminary data.</text>
</comment>